<dbReference type="AlphaFoldDB" id="A0A6P8BY96"/>
<dbReference type="PANTHER" id="PTHR12039:SF0">
    <property type="entry name" value="NICOTINAMIDE-NUCLEOTIDE ADENYLYLTRANSFERASE"/>
    <property type="match status" value="1"/>
</dbReference>
<dbReference type="GO" id="GO:0000309">
    <property type="term" value="F:nicotinamide-nucleotide adenylyltransferase activity"/>
    <property type="evidence" value="ECO:0007669"/>
    <property type="project" value="TreeGrafter"/>
</dbReference>
<proteinExistence type="predicted"/>
<dbReference type="RefSeq" id="XP_031376030.1">
    <property type="nucleotide sequence ID" value="XM_031520170.1"/>
</dbReference>
<dbReference type="OrthoDB" id="422187at2759"/>
<protein>
    <submittedName>
        <fullName evidence="2 3">Nicotinamide/nicotinic acid mononucleotide adenylyltransferase</fullName>
    </submittedName>
</protein>
<reference evidence="2 3" key="2">
    <citation type="submission" date="2025-04" db="UniProtKB">
        <authorList>
            <consortium name="RefSeq"/>
        </authorList>
    </citation>
    <scope>IDENTIFICATION</scope>
    <source>
        <tissue evidence="2 3">Leaf</tissue>
    </source>
</reference>
<evidence type="ECO:0000313" key="2">
    <source>
        <dbReference type="RefSeq" id="XP_031376027.1"/>
    </source>
</evidence>
<organism evidence="1 2">
    <name type="scientific">Punica granatum</name>
    <name type="common">Pomegranate</name>
    <dbReference type="NCBI Taxonomy" id="22663"/>
    <lineage>
        <taxon>Eukaryota</taxon>
        <taxon>Viridiplantae</taxon>
        <taxon>Streptophyta</taxon>
        <taxon>Embryophyta</taxon>
        <taxon>Tracheophyta</taxon>
        <taxon>Spermatophyta</taxon>
        <taxon>Magnoliopsida</taxon>
        <taxon>eudicotyledons</taxon>
        <taxon>Gunneridae</taxon>
        <taxon>Pentapetalae</taxon>
        <taxon>rosids</taxon>
        <taxon>malvids</taxon>
        <taxon>Myrtales</taxon>
        <taxon>Lythraceae</taxon>
        <taxon>Punica</taxon>
    </lineage>
</organism>
<evidence type="ECO:0000313" key="4">
    <source>
        <dbReference type="RefSeq" id="XP_031376029.1"/>
    </source>
</evidence>
<sequence length="125" mass="14252">MVDSWEASQSTYQQTLAVLCRIKNCLCKERLLSEDSLKLMLVCSSDVLQSFSIPGVWIPEQVNIEVVDELVSNQISSTRVRDCISRGLSIKYLTADEVIDYIRDNHLYLKSNEDKWEAACYAAQL</sequence>
<name>A0A6P8BY96_PUNGR</name>
<accession>A0A6P8BY96</accession>
<dbReference type="SUPFAM" id="SSF52374">
    <property type="entry name" value="Nucleotidylyl transferase"/>
    <property type="match status" value="1"/>
</dbReference>
<dbReference type="GO" id="GO:0009435">
    <property type="term" value="P:NAD+ biosynthetic process"/>
    <property type="evidence" value="ECO:0007669"/>
    <property type="project" value="TreeGrafter"/>
</dbReference>
<dbReference type="RefSeq" id="XP_031376029.1">
    <property type="nucleotide sequence ID" value="XM_031520169.1"/>
</dbReference>
<gene>
    <name evidence="2 3 4 5" type="primary">LOC116190508</name>
</gene>
<dbReference type="GO" id="GO:0004515">
    <property type="term" value="F:nicotinate-nucleotide adenylyltransferase activity"/>
    <property type="evidence" value="ECO:0007669"/>
    <property type="project" value="TreeGrafter"/>
</dbReference>
<reference evidence="1" key="1">
    <citation type="journal article" date="2020" name="Plant Biotechnol. J.">
        <title>The pomegranate (Punica granatum L.) draft genome dissects genetic divergence between soft- and hard-seeded cultivars.</title>
        <authorList>
            <person name="Luo X."/>
            <person name="Li H."/>
            <person name="Wu Z."/>
            <person name="Yao W."/>
            <person name="Zhao P."/>
            <person name="Cao D."/>
            <person name="Yu H."/>
            <person name="Li K."/>
            <person name="Poudel K."/>
            <person name="Zhao D."/>
            <person name="Zhang F."/>
            <person name="Xia X."/>
            <person name="Chen L."/>
            <person name="Wang Q."/>
            <person name="Jing D."/>
            <person name="Cao S."/>
        </authorList>
    </citation>
    <scope>NUCLEOTIDE SEQUENCE [LARGE SCALE GENOMIC DNA]</scope>
</reference>
<evidence type="ECO:0000313" key="3">
    <source>
        <dbReference type="RefSeq" id="XP_031376028.1"/>
    </source>
</evidence>
<keyword evidence="1" id="KW-1185">Reference proteome</keyword>
<dbReference type="RefSeq" id="XP_031376028.1">
    <property type="nucleotide sequence ID" value="XM_031520168.1"/>
</dbReference>
<dbReference type="GeneID" id="116190508"/>
<dbReference type="Gene3D" id="3.40.50.620">
    <property type="entry name" value="HUPs"/>
    <property type="match status" value="2"/>
</dbReference>
<dbReference type="RefSeq" id="XP_031376027.1">
    <property type="nucleotide sequence ID" value="XM_031520167.1"/>
</dbReference>
<evidence type="ECO:0000313" key="5">
    <source>
        <dbReference type="RefSeq" id="XP_031376030.1"/>
    </source>
</evidence>
<dbReference type="PANTHER" id="PTHR12039">
    <property type="entry name" value="NICOTINAMIDE MONONUCLEOTIDE ADENYLYLTRANSFERASE"/>
    <property type="match status" value="1"/>
</dbReference>
<dbReference type="InterPro" id="IPR014729">
    <property type="entry name" value="Rossmann-like_a/b/a_fold"/>
</dbReference>
<keyword evidence="2 3" id="KW-0548">Nucleotidyltransferase</keyword>
<keyword evidence="2 3" id="KW-0808">Transferase</keyword>
<evidence type="ECO:0000313" key="1">
    <source>
        <dbReference type="Proteomes" id="UP000515151"/>
    </source>
</evidence>
<dbReference type="InterPro" id="IPR051182">
    <property type="entry name" value="Euk_NMN_adenylyltrnsfrase"/>
</dbReference>
<dbReference type="Proteomes" id="UP000515151">
    <property type="component" value="Chromosome 1"/>
</dbReference>